<evidence type="ECO:0000313" key="3">
    <source>
        <dbReference type="EMBL" id="SDU79350.1"/>
    </source>
</evidence>
<comment type="similarity">
    <text evidence="1">Belongs to the enoyl-CoA hydratase/isomerase family.</text>
</comment>
<accession>A0A1H2LE76</accession>
<dbReference type="InterPro" id="IPR039375">
    <property type="entry name" value="NodN-like"/>
</dbReference>
<evidence type="ECO:0000259" key="2">
    <source>
        <dbReference type="Pfam" id="PF01575"/>
    </source>
</evidence>
<evidence type="ECO:0000313" key="4">
    <source>
        <dbReference type="Proteomes" id="UP000183180"/>
    </source>
</evidence>
<dbReference type="InterPro" id="IPR002539">
    <property type="entry name" value="MaoC-like_dom"/>
</dbReference>
<sequence length="151" mass="16147">MSAAVDTPADLVDLVGKPLGETPWREVSQPQVNTFGTVTGDEQWIHVDVERAKAGPFGGPIAHGYLTLSLVGPLFAELLVVRRARMVVNYGLDRVRFPAPVPVGGRVRLSATVAEVTEVSGGLQLIADAVIEVQGSPKPACVARPVYRYFV</sequence>
<feature type="domain" description="MaoC-like" evidence="2">
    <location>
        <begin position="15"/>
        <end position="120"/>
    </location>
</feature>
<protein>
    <submittedName>
        <fullName evidence="3">Acyl dehydratase</fullName>
    </submittedName>
</protein>
<name>A0A1H2LE76_9ACTN</name>
<dbReference type="PANTHER" id="PTHR42993">
    <property type="entry name" value="MAOC-LIKE DEHYDRATASE DOMAIN-CONTAINING PROTEIN"/>
    <property type="match status" value="1"/>
</dbReference>
<evidence type="ECO:0000256" key="1">
    <source>
        <dbReference type="ARBA" id="ARBA00005254"/>
    </source>
</evidence>
<dbReference type="InterPro" id="IPR029069">
    <property type="entry name" value="HotDog_dom_sf"/>
</dbReference>
<dbReference type="Gene3D" id="3.10.129.10">
    <property type="entry name" value="Hotdog Thioesterase"/>
    <property type="match status" value="1"/>
</dbReference>
<proteinExistence type="inferred from homology"/>
<dbReference type="Pfam" id="PF01575">
    <property type="entry name" value="MaoC_dehydratas"/>
    <property type="match status" value="1"/>
</dbReference>
<dbReference type="AlphaFoldDB" id="A0A1H2LE76"/>
<dbReference type="RefSeq" id="WP_074853481.1">
    <property type="nucleotide sequence ID" value="NZ_FNLM01000036.1"/>
</dbReference>
<dbReference type="CDD" id="cd03450">
    <property type="entry name" value="NodN"/>
    <property type="match status" value="1"/>
</dbReference>
<dbReference type="STRING" id="158898.SAMN04488548_136196"/>
<organism evidence="3 4">
    <name type="scientific">Gordonia westfalica</name>
    <dbReference type="NCBI Taxonomy" id="158898"/>
    <lineage>
        <taxon>Bacteria</taxon>
        <taxon>Bacillati</taxon>
        <taxon>Actinomycetota</taxon>
        <taxon>Actinomycetes</taxon>
        <taxon>Mycobacteriales</taxon>
        <taxon>Gordoniaceae</taxon>
        <taxon>Gordonia</taxon>
    </lineage>
</organism>
<gene>
    <name evidence="3" type="ORF">SAMN04488548_136196</name>
</gene>
<dbReference type="PANTHER" id="PTHR42993:SF1">
    <property type="entry name" value="MAOC-LIKE DEHYDRATASE DOMAIN-CONTAINING PROTEIN"/>
    <property type="match status" value="1"/>
</dbReference>
<reference evidence="3 4" key="1">
    <citation type="submission" date="2016-10" db="EMBL/GenBank/DDBJ databases">
        <authorList>
            <person name="de Groot N.N."/>
        </authorList>
    </citation>
    <scope>NUCLEOTIDE SEQUENCE [LARGE SCALE GENOMIC DNA]</scope>
    <source>
        <strain evidence="3 4">DSM 44215</strain>
    </source>
</reference>
<dbReference type="Proteomes" id="UP000183180">
    <property type="component" value="Unassembled WGS sequence"/>
</dbReference>
<dbReference type="EMBL" id="FNLM01000036">
    <property type="protein sequence ID" value="SDU79350.1"/>
    <property type="molecule type" value="Genomic_DNA"/>
</dbReference>
<dbReference type="SUPFAM" id="SSF54637">
    <property type="entry name" value="Thioesterase/thiol ester dehydrase-isomerase"/>
    <property type="match status" value="1"/>
</dbReference>
<dbReference type="OrthoDB" id="9801735at2"/>